<proteinExistence type="predicted"/>
<comment type="caution">
    <text evidence="1">The sequence shown here is derived from an EMBL/GenBank/DDBJ whole genome shotgun (WGS) entry which is preliminary data.</text>
</comment>
<name>A0A414LBY1_9BACE</name>
<reference evidence="1 2" key="1">
    <citation type="submission" date="2018-08" db="EMBL/GenBank/DDBJ databases">
        <title>A genome reference for cultivated species of the human gut microbiota.</title>
        <authorList>
            <person name="Zou Y."/>
            <person name="Xue W."/>
            <person name="Luo G."/>
        </authorList>
    </citation>
    <scope>NUCLEOTIDE SEQUENCE [LARGE SCALE GENOMIC DNA]</scope>
    <source>
        <strain evidence="1 2">AM27-17</strain>
    </source>
</reference>
<organism evidence="1 2">
    <name type="scientific">Bacteroides intestinalis</name>
    <dbReference type="NCBI Taxonomy" id="329854"/>
    <lineage>
        <taxon>Bacteria</taxon>
        <taxon>Pseudomonadati</taxon>
        <taxon>Bacteroidota</taxon>
        <taxon>Bacteroidia</taxon>
        <taxon>Bacteroidales</taxon>
        <taxon>Bacteroidaceae</taxon>
        <taxon>Bacteroides</taxon>
    </lineage>
</organism>
<evidence type="ECO:0008006" key="3">
    <source>
        <dbReference type="Google" id="ProtNLM"/>
    </source>
</evidence>
<protein>
    <recommendedName>
        <fullName evidence="3">Fimbrillin family protein</fullName>
    </recommendedName>
</protein>
<dbReference type="EMBL" id="QSKV01000006">
    <property type="protein sequence ID" value="RHE92150.1"/>
    <property type="molecule type" value="Genomic_DNA"/>
</dbReference>
<dbReference type="AlphaFoldDB" id="A0A414LBY1"/>
<dbReference type="Proteomes" id="UP000285650">
    <property type="component" value="Unassembled WGS sequence"/>
</dbReference>
<sequence length="276" mass="29158">MKTTEIILLALLPALAFTSCVKDDLYNTPHPDRGAILLTTDWSRRGEAVPVPDSYTVEVAGTSFTLQKLVASLPGTFEPGSTELLAYNTPAGVSISGGTATIAADAQPEVLFGGFATVDVPQDDTLRTTLAMHQLFRHVQFALTITGGDAGRISTIRAHLSGIAPSIRLDTGEATGTATSIPIPFEREDRLLTAALWLPGTIAGAEQHTVVTLTFTDGKEQTVDTDVTRAFSNFNANKLIPLRLSGSLYAPVGTEVGGSTIIEWTDVEGGDVDANM</sequence>
<evidence type="ECO:0000313" key="2">
    <source>
        <dbReference type="Proteomes" id="UP000285650"/>
    </source>
</evidence>
<gene>
    <name evidence="1" type="ORF">DW712_10760</name>
</gene>
<dbReference type="PROSITE" id="PS51257">
    <property type="entry name" value="PROKAR_LIPOPROTEIN"/>
    <property type="match status" value="1"/>
</dbReference>
<accession>A0A414LBY1</accession>
<evidence type="ECO:0000313" key="1">
    <source>
        <dbReference type="EMBL" id="RHE92150.1"/>
    </source>
</evidence>